<feature type="non-terminal residue" evidence="2">
    <location>
        <position position="350"/>
    </location>
</feature>
<reference evidence="2" key="1">
    <citation type="journal article" date="2014" name="Front. Microbiol.">
        <title>High frequency of phylogenetically diverse reductive dehalogenase-homologous genes in deep subseafloor sedimentary metagenomes.</title>
        <authorList>
            <person name="Kawai M."/>
            <person name="Futagami T."/>
            <person name="Toyoda A."/>
            <person name="Takaki Y."/>
            <person name="Nishi S."/>
            <person name="Hori S."/>
            <person name="Arai W."/>
            <person name="Tsubouchi T."/>
            <person name="Morono Y."/>
            <person name="Uchiyama I."/>
            <person name="Ito T."/>
            <person name="Fujiyama A."/>
            <person name="Inagaki F."/>
            <person name="Takami H."/>
        </authorList>
    </citation>
    <scope>NUCLEOTIDE SEQUENCE</scope>
    <source>
        <strain evidence="2">Expedition CK06-06</strain>
    </source>
</reference>
<sequence length="350" mass="35322">MANNGVAIPTTDQRGASRNSTTDIGAYEFNGIFPPPTFVSAATNAAGTLITITFSRNMANPASKHGEFSYKVNGGAVQSFSAAALNATITKIDLTCSGTAIAGGDTVTVSYAKGTVLAANCGVLESFTDQPVTNNVPAPPTFASAATNAVGTVITITFSKNMADPTGKHGDFSFKIDGADRNFSAAALDADNTKINLTVNGAAIGGGTTVLVSYAKGTVLAADNGVLDSFTDQPVTNNVPAPPTFASAATNAAGTLITITFSKNMADPTGKHGEFSFKIDGAPRSFSAAALDADNTKINLTVNGAAIGGGTTVLVSYTKGTVLAADNGVLESFIDQAVTNNVPAPPTFVS</sequence>
<dbReference type="AlphaFoldDB" id="X0SV09"/>
<organism evidence="2">
    <name type="scientific">marine sediment metagenome</name>
    <dbReference type="NCBI Taxonomy" id="412755"/>
    <lineage>
        <taxon>unclassified sequences</taxon>
        <taxon>metagenomes</taxon>
        <taxon>ecological metagenomes</taxon>
    </lineage>
</organism>
<dbReference type="InterPro" id="IPR059226">
    <property type="entry name" value="Choice_anch_Q_dom"/>
</dbReference>
<dbReference type="InterPro" id="IPR028059">
    <property type="entry name" value="SWM_rpt"/>
</dbReference>
<dbReference type="InterPro" id="IPR011801">
    <property type="entry name" value="Swm_rep_I_cyn"/>
</dbReference>
<dbReference type="NCBIfam" id="TIGR02059">
    <property type="entry name" value="swm_rep_I"/>
    <property type="match status" value="3"/>
</dbReference>
<name>X0SV09_9ZZZZ</name>
<dbReference type="NCBIfam" id="NF041518">
    <property type="entry name" value="choice_anch_Q"/>
    <property type="match status" value="1"/>
</dbReference>
<accession>X0SV09</accession>
<protein>
    <submittedName>
        <fullName evidence="2">Uncharacterized protein</fullName>
    </submittedName>
</protein>
<feature type="region of interest" description="Disordered" evidence="1">
    <location>
        <begin position="1"/>
        <end position="20"/>
    </location>
</feature>
<gene>
    <name evidence="2" type="ORF">S01H1_09690</name>
</gene>
<evidence type="ECO:0000256" key="1">
    <source>
        <dbReference type="SAM" id="MobiDB-lite"/>
    </source>
</evidence>
<proteinExistence type="predicted"/>
<feature type="compositionally biased region" description="Polar residues" evidence="1">
    <location>
        <begin position="10"/>
        <end position="20"/>
    </location>
</feature>
<dbReference type="Pfam" id="PF13753">
    <property type="entry name" value="SWM_repeat"/>
    <property type="match status" value="3"/>
</dbReference>
<dbReference type="EMBL" id="BARS01004951">
    <property type="protein sequence ID" value="GAF85013.1"/>
    <property type="molecule type" value="Genomic_DNA"/>
</dbReference>
<comment type="caution">
    <text evidence="2">The sequence shown here is derived from an EMBL/GenBank/DDBJ whole genome shotgun (WGS) entry which is preliminary data.</text>
</comment>
<evidence type="ECO:0000313" key="2">
    <source>
        <dbReference type="EMBL" id="GAF85013.1"/>
    </source>
</evidence>